<name>A0A2W5LXE9_9GAMM</name>
<feature type="compositionally biased region" description="Basic and acidic residues" evidence="1">
    <location>
        <begin position="28"/>
        <end position="40"/>
    </location>
</feature>
<evidence type="ECO:0000256" key="1">
    <source>
        <dbReference type="SAM" id="MobiDB-lite"/>
    </source>
</evidence>
<dbReference type="EMBL" id="QFPO01000014">
    <property type="protein sequence ID" value="PZQ12017.1"/>
    <property type="molecule type" value="Genomic_DNA"/>
</dbReference>
<reference evidence="2 3" key="1">
    <citation type="submission" date="2017-08" db="EMBL/GenBank/DDBJ databases">
        <title>Infants hospitalized years apart are colonized by the same room-sourced microbial strains.</title>
        <authorList>
            <person name="Brooks B."/>
            <person name="Olm M.R."/>
            <person name="Firek B.A."/>
            <person name="Baker R."/>
            <person name="Thomas B.C."/>
            <person name="Morowitz M.J."/>
            <person name="Banfield J.F."/>
        </authorList>
    </citation>
    <scope>NUCLEOTIDE SEQUENCE [LARGE SCALE GENOMIC DNA]</scope>
    <source>
        <strain evidence="2">S2_005_003_R2_42</strain>
    </source>
</reference>
<dbReference type="Pfam" id="PF20106">
    <property type="entry name" value="DUF6496"/>
    <property type="match status" value="1"/>
</dbReference>
<feature type="compositionally biased region" description="Basic residues" evidence="1">
    <location>
        <begin position="157"/>
        <end position="166"/>
    </location>
</feature>
<feature type="compositionally biased region" description="Basic residues" evidence="1">
    <location>
        <begin position="100"/>
        <end position="110"/>
    </location>
</feature>
<feature type="compositionally biased region" description="Basic residues" evidence="1">
    <location>
        <begin position="121"/>
        <end position="132"/>
    </location>
</feature>
<evidence type="ECO:0008006" key="4">
    <source>
        <dbReference type="Google" id="ProtNLM"/>
    </source>
</evidence>
<sequence length="166" mass="17335">MPEKKTTARAKRAKREGKSPSTQAGAYVHEEIEHIREGKHGAKSTKQAIAIGLSKARRAGVKVGTPKKASASTRRKARQDSAQGEQGTAAGKKTSATRSRATKRALKKAPTRAASSTALSRHAKSAAKKRTASSRSAAAKKAARTKGAAGRSAAAKKAARTRKRAA</sequence>
<dbReference type="AlphaFoldDB" id="A0A2W5LXE9"/>
<dbReference type="InterPro" id="IPR045468">
    <property type="entry name" value="DUF6496"/>
</dbReference>
<feature type="region of interest" description="Disordered" evidence="1">
    <location>
        <begin position="1"/>
        <end position="166"/>
    </location>
</feature>
<gene>
    <name evidence="2" type="ORF">DI564_13695</name>
</gene>
<accession>A0A2W5LXE9</accession>
<comment type="caution">
    <text evidence="2">The sequence shown here is derived from an EMBL/GenBank/DDBJ whole genome shotgun (WGS) entry which is preliminary data.</text>
</comment>
<dbReference type="Proteomes" id="UP000249046">
    <property type="component" value="Unassembled WGS sequence"/>
</dbReference>
<organism evidence="2 3">
    <name type="scientific">Rhodanobacter denitrificans</name>
    <dbReference type="NCBI Taxonomy" id="666685"/>
    <lineage>
        <taxon>Bacteria</taxon>
        <taxon>Pseudomonadati</taxon>
        <taxon>Pseudomonadota</taxon>
        <taxon>Gammaproteobacteria</taxon>
        <taxon>Lysobacterales</taxon>
        <taxon>Rhodanobacteraceae</taxon>
        <taxon>Rhodanobacter</taxon>
    </lineage>
</organism>
<feature type="compositionally biased region" description="Low complexity" evidence="1">
    <location>
        <begin position="133"/>
        <end position="156"/>
    </location>
</feature>
<proteinExistence type="predicted"/>
<evidence type="ECO:0000313" key="2">
    <source>
        <dbReference type="EMBL" id="PZQ12017.1"/>
    </source>
</evidence>
<evidence type="ECO:0000313" key="3">
    <source>
        <dbReference type="Proteomes" id="UP000249046"/>
    </source>
</evidence>
<protein>
    <recommendedName>
        <fullName evidence="4">DNA-binding protein</fullName>
    </recommendedName>
</protein>